<dbReference type="Pfam" id="PF20244">
    <property type="entry name" value="DUF6599"/>
    <property type="match status" value="1"/>
</dbReference>
<sequence length="373" mass="40381">MTQVAKRKPFHRTDIHLKEKTIGGIILVLLAGIAVGIVMKGSRFDPATYTGDAGALESTRQAVEGKAATLRNETDLRSNEAFVAQSSGSATAPAKVLPSFVESLVPMGTTEHYTEATLYEKINGRAPAYFEYNFQELTARSFSLEGSAGEFVDVFLFRMASPLNAFGIFSAERDPSGIPLEFAGDGYLSGMGFFLRHGPVYVQLLASSDDPTVLAAAESFARQLVISLPNDDSGMEGRLALPASGQLPGTLTYINENAYGQEVLNAVFEARYNIDGTELSSFAQQSADSSTALSNWESLREFYSKYGTLDEEFKEAGTSVFIGEVFGEWSVIYTRDQLVSGVINAPDRELALGFVMAQLAGAETSEPEEDFSY</sequence>
<keyword evidence="1" id="KW-0472">Membrane</keyword>
<keyword evidence="3" id="KW-1185">Reference proteome</keyword>
<protein>
    <submittedName>
        <fullName evidence="2">Uncharacterized protein</fullName>
    </submittedName>
</protein>
<dbReference type="RefSeq" id="WP_163967040.1">
    <property type="nucleotide sequence ID" value="NZ_JAAGNX010000003.1"/>
</dbReference>
<proteinExistence type="predicted"/>
<evidence type="ECO:0000313" key="2">
    <source>
        <dbReference type="EMBL" id="NDV63467.1"/>
    </source>
</evidence>
<name>A0A6B2M5P8_9BACT</name>
<comment type="caution">
    <text evidence="2">The sequence shown here is derived from an EMBL/GenBank/DDBJ whole genome shotgun (WGS) entry which is preliminary data.</text>
</comment>
<evidence type="ECO:0000313" key="3">
    <source>
        <dbReference type="Proteomes" id="UP000478417"/>
    </source>
</evidence>
<organism evidence="2 3">
    <name type="scientific">Oceanipulchritudo coccoides</name>
    <dbReference type="NCBI Taxonomy" id="2706888"/>
    <lineage>
        <taxon>Bacteria</taxon>
        <taxon>Pseudomonadati</taxon>
        <taxon>Verrucomicrobiota</taxon>
        <taxon>Opitutia</taxon>
        <taxon>Puniceicoccales</taxon>
        <taxon>Oceanipulchritudinaceae</taxon>
        <taxon>Oceanipulchritudo</taxon>
    </lineage>
</organism>
<evidence type="ECO:0000256" key="1">
    <source>
        <dbReference type="SAM" id="Phobius"/>
    </source>
</evidence>
<accession>A0A6B2M5P8</accession>
<feature type="transmembrane region" description="Helical" evidence="1">
    <location>
        <begin position="21"/>
        <end position="39"/>
    </location>
</feature>
<dbReference type="Proteomes" id="UP000478417">
    <property type="component" value="Unassembled WGS sequence"/>
</dbReference>
<reference evidence="2 3" key="1">
    <citation type="submission" date="2020-02" db="EMBL/GenBank/DDBJ databases">
        <title>Albibacoteraceae fam. nov., the first described family within the subdivision 4 Verrucomicrobia.</title>
        <authorList>
            <person name="Xi F."/>
        </authorList>
    </citation>
    <scope>NUCLEOTIDE SEQUENCE [LARGE SCALE GENOMIC DNA]</scope>
    <source>
        <strain evidence="2 3">CK1056</strain>
    </source>
</reference>
<keyword evidence="1" id="KW-0812">Transmembrane</keyword>
<gene>
    <name evidence="2" type="ORF">G0Q06_13460</name>
</gene>
<dbReference type="AlphaFoldDB" id="A0A6B2M5P8"/>
<keyword evidence="1" id="KW-1133">Transmembrane helix</keyword>
<dbReference type="InterPro" id="IPR046534">
    <property type="entry name" value="DUF6599"/>
</dbReference>
<dbReference type="EMBL" id="JAAGNX010000003">
    <property type="protein sequence ID" value="NDV63467.1"/>
    <property type="molecule type" value="Genomic_DNA"/>
</dbReference>